<dbReference type="Proteomes" id="UP000030746">
    <property type="component" value="Unassembled WGS sequence"/>
</dbReference>
<dbReference type="HOGENOM" id="CLU_026821_1_2_1"/>
<dbReference type="GeneID" id="20251633"/>
<evidence type="ECO:0000313" key="3">
    <source>
        <dbReference type="EMBL" id="ESO82808.1"/>
    </source>
</evidence>
<dbReference type="InterPro" id="IPR006674">
    <property type="entry name" value="HD_domain"/>
</dbReference>
<sequence length="446" mass="52314">VFNDPIHGHIELHPLCVKIIDTPQFQRLRYLKQLGACYFVYPGATHNRFEHSIGVSYLASEMVKRLKELQPELKITEVDRLCVTIAGLCHDLGHGPFSHMYDNQFIPKVDPTTEWTHEKASIDMLEYMIEDNKLGGEFDEYEITDIDLIFIKELIYGPLENKVLKGRPDKGYLYEIVANKRNSIDVDKWDYFARDCHMLGIKNNFDHVRCMKFMRVIPDETGTQQICLRDKEDGNLYDMFHTRNALHRRAYQHAVTHAIESMIVEAMIIANDVIKISGKDGKMCSLSECIDDVVAYTKLTDNIYQDILWSEDPKLMKARELLNRVQKRQLFRCIGQFTPPTTFEKGTEKKLLEEIVIYDNDKNLKSENLVLKHVFLDYGMKDQNPLDNVRFYSKSKPNETKRVRKEQVSQLLPETFQEHIIRIYYKDQNVEDIDRAKKAFEEWCKV</sequence>
<dbReference type="InterPro" id="IPR003607">
    <property type="entry name" value="HD/PDEase_dom"/>
</dbReference>
<dbReference type="Gene3D" id="3.30.70.2760">
    <property type="match status" value="1"/>
</dbReference>
<dbReference type="SUPFAM" id="SSF109604">
    <property type="entry name" value="HD-domain/PDEase-like"/>
    <property type="match status" value="1"/>
</dbReference>
<dbReference type="CTD" id="20251633"/>
<name>V3YXK1_LOTGI</name>
<dbReference type="FunFam" id="1.10.3210.10:FF:000017">
    <property type="entry name" value="Deoxynucleoside triphosphate triphosphohydrolase SAMHD1"/>
    <property type="match status" value="1"/>
</dbReference>
<dbReference type="GO" id="GO:0008832">
    <property type="term" value="F:dGTPase activity"/>
    <property type="evidence" value="ECO:0007669"/>
    <property type="project" value="TreeGrafter"/>
</dbReference>
<feature type="domain" description="HD" evidence="2">
    <location>
        <begin position="48"/>
        <end position="192"/>
    </location>
</feature>
<dbReference type="SMART" id="SM00471">
    <property type="entry name" value="HDc"/>
    <property type="match status" value="1"/>
</dbReference>
<dbReference type="PROSITE" id="PS51831">
    <property type="entry name" value="HD"/>
    <property type="match status" value="1"/>
</dbReference>
<accession>V3YXK1</accession>
<evidence type="ECO:0000313" key="4">
    <source>
        <dbReference type="Proteomes" id="UP000030746"/>
    </source>
</evidence>
<dbReference type="PANTHER" id="PTHR11373">
    <property type="entry name" value="DEOXYNUCLEOSIDE TRIPHOSPHATE TRIPHOSPHOHYDROLASE"/>
    <property type="match status" value="1"/>
</dbReference>
<evidence type="ECO:0000259" key="2">
    <source>
        <dbReference type="PROSITE" id="PS51831"/>
    </source>
</evidence>
<feature type="non-terminal residue" evidence="3">
    <location>
        <position position="1"/>
    </location>
</feature>
<comment type="similarity">
    <text evidence="1">Belongs to the SAMHD1 family.</text>
</comment>
<dbReference type="EMBL" id="KB203854">
    <property type="protein sequence ID" value="ESO82808.1"/>
    <property type="molecule type" value="Genomic_DNA"/>
</dbReference>
<proteinExistence type="inferred from homology"/>
<dbReference type="CDD" id="cd00077">
    <property type="entry name" value="HDc"/>
    <property type="match status" value="1"/>
</dbReference>
<evidence type="ECO:0000256" key="1">
    <source>
        <dbReference type="ARBA" id="ARBA00005776"/>
    </source>
</evidence>
<dbReference type="KEGG" id="lgi:LOTGIDRAFT_61530"/>
<keyword evidence="4" id="KW-1185">Reference proteome</keyword>
<dbReference type="GO" id="GO:0005634">
    <property type="term" value="C:nucleus"/>
    <property type="evidence" value="ECO:0007669"/>
    <property type="project" value="TreeGrafter"/>
</dbReference>
<feature type="non-terminal residue" evidence="3">
    <location>
        <position position="446"/>
    </location>
</feature>
<organism evidence="3 4">
    <name type="scientific">Lottia gigantea</name>
    <name type="common">Giant owl limpet</name>
    <dbReference type="NCBI Taxonomy" id="225164"/>
    <lineage>
        <taxon>Eukaryota</taxon>
        <taxon>Metazoa</taxon>
        <taxon>Spiralia</taxon>
        <taxon>Lophotrochozoa</taxon>
        <taxon>Mollusca</taxon>
        <taxon>Gastropoda</taxon>
        <taxon>Patellogastropoda</taxon>
        <taxon>Lottioidea</taxon>
        <taxon>Lottiidae</taxon>
        <taxon>Lottia</taxon>
    </lineage>
</organism>
<reference evidence="3 4" key="1">
    <citation type="journal article" date="2013" name="Nature">
        <title>Insights into bilaterian evolution from three spiralian genomes.</title>
        <authorList>
            <person name="Simakov O."/>
            <person name="Marletaz F."/>
            <person name="Cho S.J."/>
            <person name="Edsinger-Gonzales E."/>
            <person name="Havlak P."/>
            <person name="Hellsten U."/>
            <person name="Kuo D.H."/>
            <person name="Larsson T."/>
            <person name="Lv J."/>
            <person name="Arendt D."/>
            <person name="Savage R."/>
            <person name="Osoegawa K."/>
            <person name="de Jong P."/>
            <person name="Grimwood J."/>
            <person name="Chapman J.A."/>
            <person name="Shapiro H."/>
            <person name="Aerts A."/>
            <person name="Otillar R.P."/>
            <person name="Terry A.Y."/>
            <person name="Boore J.L."/>
            <person name="Grigoriev I.V."/>
            <person name="Lindberg D.R."/>
            <person name="Seaver E.C."/>
            <person name="Weisblat D.A."/>
            <person name="Putnam N.H."/>
            <person name="Rokhsar D.S."/>
        </authorList>
    </citation>
    <scope>NUCLEOTIDE SEQUENCE [LARGE SCALE GENOMIC DNA]</scope>
</reference>
<dbReference type="GO" id="GO:0006203">
    <property type="term" value="P:dGTP catabolic process"/>
    <property type="evidence" value="ECO:0007669"/>
    <property type="project" value="TreeGrafter"/>
</dbReference>
<dbReference type="Gene3D" id="1.10.3210.10">
    <property type="entry name" value="Hypothetical protein af1432"/>
    <property type="match status" value="1"/>
</dbReference>
<dbReference type="PANTHER" id="PTHR11373:SF4">
    <property type="entry name" value="DEOXYNUCLEOSIDE TRIPHOSPHATE TRIPHOSPHOHYDROLASE SAMHD1"/>
    <property type="match status" value="1"/>
</dbReference>
<dbReference type="RefSeq" id="XP_009066392.1">
    <property type="nucleotide sequence ID" value="XM_009068144.1"/>
</dbReference>
<dbReference type="OrthoDB" id="9991235at2759"/>
<gene>
    <name evidence="3" type="ORF">LOTGIDRAFT_61530</name>
</gene>
<dbReference type="OMA" id="PRWTHEA"/>
<dbReference type="AlphaFoldDB" id="V3YXK1"/>
<dbReference type="InterPro" id="IPR050135">
    <property type="entry name" value="dGTPase-like"/>
</dbReference>
<dbReference type="Pfam" id="PF01966">
    <property type="entry name" value="HD"/>
    <property type="match status" value="1"/>
</dbReference>
<protein>
    <recommendedName>
        <fullName evidence="2">HD domain-containing protein</fullName>
    </recommendedName>
</protein>